<dbReference type="Proteomes" id="UP000238348">
    <property type="component" value="Chromosome"/>
</dbReference>
<evidence type="ECO:0008006" key="4">
    <source>
        <dbReference type="Google" id="ProtNLM"/>
    </source>
</evidence>
<organism evidence="2 3">
    <name type="scientific">Sorangium cellulosum</name>
    <name type="common">Polyangium cellulosum</name>
    <dbReference type="NCBI Taxonomy" id="56"/>
    <lineage>
        <taxon>Bacteria</taxon>
        <taxon>Pseudomonadati</taxon>
        <taxon>Myxococcota</taxon>
        <taxon>Polyangia</taxon>
        <taxon>Polyangiales</taxon>
        <taxon>Polyangiaceae</taxon>
        <taxon>Sorangium</taxon>
    </lineage>
</organism>
<accession>A0A2L0EUF8</accession>
<protein>
    <recommendedName>
        <fullName evidence="4">Autotransporter domain-containing protein</fullName>
    </recommendedName>
</protein>
<evidence type="ECO:0000313" key="3">
    <source>
        <dbReference type="Proteomes" id="UP000238348"/>
    </source>
</evidence>
<evidence type="ECO:0000256" key="1">
    <source>
        <dbReference type="SAM" id="MobiDB-lite"/>
    </source>
</evidence>
<name>A0A2L0EUF8_SORCE</name>
<reference evidence="2 3" key="1">
    <citation type="submission" date="2015-09" db="EMBL/GenBank/DDBJ databases">
        <title>Sorangium comparison.</title>
        <authorList>
            <person name="Zaburannyi N."/>
            <person name="Bunk B."/>
            <person name="Overmann J."/>
            <person name="Mueller R."/>
        </authorList>
    </citation>
    <scope>NUCLEOTIDE SEQUENCE [LARGE SCALE GENOMIC DNA]</scope>
    <source>
        <strain evidence="2 3">So ce26</strain>
    </source>
</reference>
<feature type="region of interest" description="Disordered" evidence="1">
    <location>
        <begin position="332"/>
        <end position="356"/>
    </location>
</feature>
<dbReference type="RefSeq" id="WP_234023867.1">
    <property type="nucleotide sequence ID" value="NZ_CP012673.1"/>
</dbReference>
<feature type="compositionally biased region" description="Pro residues" evidence="1">
    <location>
        <begin position="339"/>
        <end position="350"/>
    </location>
</feature>
<sequence length="427" mass="43461">MFSFVLPMLDSDVTARAAVEQSMASSVGGAGAGALMAGVEGAVEGALRGAMSRYDFRLDGSYERVLQVSPGPVGSAPSDSVSARLGGGAGWTLSRSADLSLATAGYLATRLGVRAADALAARDPFLSGNRLQYTLSGAPALAIAASRRAAVHVGVGYDQAGALSADDPEAAGVDAHTGRADASASVEIGPREALTPELRYEVTQLYHAVLDTELTRGPAQVHTGSALLAASRDLTRNVSTRVAGGLTVASPPPVLSSRHAVIAPAARVGLTWLAERYRLTADYTYAYTSLGPRIGFGHEHEASIEASLRPLRGGAHRDLLVTGVVRLSTGSAPVAANPPLQPSPGAPAPPGEGSLSTTTALAGAQIEVPLSRGVALRGGLDLEYVRAALDPAPAAGQPGGSLRAILTAGLSGTLSTDPHHTLRRDPE</sequence>
<dbReference type="EMBL" id="CP012673">
    <property type="protein sequence ID" value="AUX42912.1"/>
    <property type="molecule type" value="Genomic_DNA"/>
</dbReference>
<gene>
    <name evidence="2" type="ORF">SOCE26_043500</name>
</gene>
<dbReference type="AlphaFoldDB" id="A0A2L0EUF8"/>
<proteinExistence type="predicted"/>
<evidence type="ECO:0000313" key="2">
    <source>
        <dbReference type="EMBL" id="AUX42912.1"/>
    </source>
</evidence>